<accession>A0A4Y3ILJ0</accession>
<name>A0A4Y3ILJ0_9VIBR</name>
<feature type="compositionally biased region" description="Basic and acidic residues" evidence="1">
    <location>
        <begin position="40"/>
        <end position="55"/>
    </location>
</feature>
<feature type="compositionally biased region" description="Polar residues" evidence="1">
    <location>
        <begin position="56"/>
        <end position="65"/>
    </location>
</feature>
<keyword evidence="3" id="KW-1185">Reference proteome</keyword>
<dbReference type="Proteomes" id="UP000318242">
    <property type="component" value="Unassembled WGS sequence"/>
</dbReference>
<feature type="region of interest" description="Disordered" evidence="1">
    <location>
        <begin position="40"/>
        <end position="65"/>
    </location>
</feature>
<gene>
    <name evidence="2" type="ORF">VCO01S_10550</name>
</gene>
<comment type="caution">
    <text evidence="2">The sequence shown here is derived from an EMBL/GenBank/DDBJ whole genome shotgun (WGS) entry which is preliminary data.</text>
</comment>
<sequence>MNIYFAGALTLASITTAVSTGIAIIQSRKAKKLNALREQQAYEHKKDPRTIELSRLRQQNRQVID</sequence>
<protein>
    <submittedName>
        <fullName evidence="2">Uncharacterized protein</fullName>
    </submittedName>
</protein>
<dbReference type="AlphaFoldDB" id="A0A4Y3ILJ0"/>
<evidence type="ECO:0000313" key="2">
    <source>
        <dbReference type="EMBL" id="GEA59862.1"/>
    </source>
</evidence>
<evidence type="ECO:0000256" key="1">
    <source>
        <dbReference type="SAM" id="MobiDB-lite"/>
    </source>
</evidence>
<dbReference type="EMBL" id="BJLH01000004">
    <property type="protein sequence ID" value="GEA59862.1"/>
    <property type="molecule type" value="Genomic_DNA"/>
</dbReference>
<dbReference type="RefSeq" id="WP_141270044.1">
    <property type="nucleotide sequence ID" value="NZ_BJLH01000004.1"/>
</dbReference>
<organism evidence="2 3">
    <name type="scientific">Vibrio comitans NBRC 102076</name>
    <dbReference type="NCBI Taxonomy" id="1219078"/>
    <lineage>
        <taxon>Bacteria</taxon>
        <taxon>Pseudomonadati</taxon>
        <taxon>Pseudomonadota</taxon>
        <taxon>Gammaproteobacteria</taxon>
        <taxon>Vibrionales</taxon>
        <taxon>Vibrionaceae</taxon>
        <taxon>Vibrio</taxon>
    </lineage>
</organism>
<reference evidence="2 3" key="1">
    <citation type="submission" date="2019-06" db="EMBL/GenBank/DDBJ databases">
        <title>Whole genome shotgun sequence of Vibrio comitans NBRC 102076.</title>
        <authorList>
            <person name="Hosoyama A."/>
            <person name="Uohara A."/>
            <person name="Ohji S."/>
            <person name="Ichikawa N."/>
        </authorList>
    </citation>
    <scope>NUCLEOTIDE SEQUENCE [LARGE SCALE GENOMIC DNA]</scope>
    <source>
        <strain evidence="2 3">NBRC 102076</strain>
    </source>
</reference>
<proteinExistence type="predicted"/>
<evidence type="ECO:0000313" key="3">
    <source>
        <dbReference type="Proteomes" id="UP000318242"/>
    </source>
</evidence>